<evidence type="ECO:0000313" key="2">
    <source>
        <dbReference type="Proteomes" id="UP001177021"/>
    </source>
</evidence>
<protein>
    <submittedName>
        <fullName evidence="1">Uncharacterized protein</fullName>
    </submittedName>
</protein>
<dbReference type="EMBL" id="CASHSV030000024">
    <property type="protein sequence ID" value="CAJ2639682.1"/>
    <property type="molecule type" value="Genomic_DNA"/>
</dbReference>
<comment type="caution">
    <text evidence="1">The sequence shown here is derived from an EMBL/GenBank/DDBJ whole genome shotgun (WGS) entry which is preliminary data.</text>
</comment>
<evidence type="ECO:0000313" key="1">
    <source>
        <dbReference type="EMBL" id="CAJ2639682.1"/>
    </source>
</evidence>
<proteinExistence type="predicted"/>
<gene>
    <name evidence="1" type="ORF">MILVUS5_LOCUS9666</name>
</gene>
<sequence length="72" mass="7475">MEISVARGRGRGVAVMVAGRRRGSARRRGSKRSAGDAPDAAGDHAPLEATGSAEVSDDLQHTSKKLCSSSLR</sequence>
<reference evidence="1" key="1">
    <citation type="submission" date="2023-10" db="EMBL/GenBank/DDBJ databases">
        <authorList>
            <person name="Rodriguez Cubillos JULIANA M."/>
            <person name="De Vega J."/>
        </authorList>
    </citation>
    <scope>NUCLEOTIDE SEQUENCE</scope>
</reference>
<dbReference type="Proteomes" id="UP001177021">
    <property type="component" value="Unassembled WGS sequence"/>
</dbReference>
<accession>A0ACB0J5F2</accession>
<organism evidence="1 2">
    <name type="scientific">Trifolium pratense</name>
    <name type="common">Red clover</name>
    <dbReference type="NCBI Taxonomy" id="57577"/>
    <lineage>
        <taxon>Eukaryota</taxon>
        <taxon>Viridiplantae</taxon>
        <taxon>Streptophyta</taxon>
        <taxon>Embryophyta</taxon>
        <taxon>Tracheophyta</taxon>
        <taxon>Spermatophyta</taxon>
        <taxon>Magnoliopsida</taxon>
        <taxon>eudicotyledons</taxon>
        <taxon>Gunneridae</taxon>
        <taxon>Pentapetalae</taxon>
        <taxon>rosids</taxon>
        <taxon>fabids</taxon>
        <taxon>Fabales</taxon>
        <taxon>Fabaceae</taxon>
        <taxon>Papilionoideae</taxon>
        <taxon>50 kb inversion clade</taxon>
        <taxon>NPAAA clade</taxon>
        <taxon>Hologalegina</taxon>
        <taxon>IRL clade</taxon>
        <taxon>Trifolieae</taxon>
        <taxon>Trifolium</taxon>
    </lineage>
</organism>
<keyword evidence="2" id="KW-1185">Reference proteome</keyword>
<name>A0ACB0J5F2_TRIPR</name>